<protein>
    <recommendedName>
        <fullName evidence="4">Secreted protein</fullName>
    </recommendedName>
</protein>
<name>A0ABV0B8E7_9SPHN</name>
<comment type="caution">
    <text evidence="2">The sequence shown here is derived from an EMBL/GenBank/DDBJ whole genome shotgun (WGS) entry which is preliminary data.</text>
</comment>
<keyword evidence="1" id="KW-0812">Transmembrane</keyword>
<evidence type="ECO:0000313" key="2">
    <source>
        <dbReference type="EMBL" id="MEN3747842.1"/>
    </source>
</evidence>
<accession>A0ABV0B8E7</accession>
<reference evidence="2 3" key="1">
    <citation type="submission" date="2024-05" db="EMBL/GenBank/DDBJ databases">
        <title>Sphingomonas sp. HF-S3 16S ribosomal RNA gene Genome sequencing and assembly.</title>
        <authorList>
            <person name="Lee H."/>
        </authorList>
    </citation>
    <scope>NUCLEOTIDE SEQUENCE [LARGE SCALE GENOMIC DNA]</scope>
    <source>
        <strain evidence="2 3">HF-S3</strain>
    </source>
</reference>
<dbReference type="RefSeq" id="WP_346246851.1">
    <property type="nucleotide sequence ID" value="NZ_JBDIZK010000006.1"/>
</dbReference>
<dbReference type="EMBL" id="JBDIZK010000006">
    <property type="protein sequence ID" value="MEN3747842.1"/>
    <property type="molecule type" value="Genomic_DNA"/>
</dbReference>
<sequence length="73" mass="8247">MVTLLGTMFFLAVMVASIWTIVETVRPRMGRILFMLRYGPVIAPALPQQHRVTVRGRSVPLRMQVPARLRATA</sequence>
<evidence type="ECO:0000313" key="3">
    <source>
        <dbReference type="Proteomes" id="UP001427805"/>
    </source>
</evidence>
<proteinExistence type="predicted"/>
<evidence type="ECO:0000256" key="1">
    <source>
        <dbReference type="SAM" id="Phobius"/>
    </source>
</evidence>
<evidence type="ECO:0008006" key="4">
    <source>
        <dbReference type="Google" id="ProtNLM"/>
    </source>
</evidence>
<gene>
    <name evidence="2" type="ORF">TPR58_11745</name>
</gene>
<organism evidence="2 3">
    <name type="scientific">Sphingomonas rustica</name>
    <dbReference type="NCBI Taxonomy" id="3103142"/>
    <lineage>
        <taxon>Bacteria</taxon>
        <taxon>Pseudomonadati</taxon>
        <taxon>Pseudomonadota</taxon>
        <taxon>Alphaproteobacteria</taxon>
        <taxon>Sphingomonadales</taxon>
        <taxon>Sphingomonadaceae</taxon>
        <taxon>Sphingomonas</taxon>
    </lineage>
</organism>
<dbReference type="Proteomes" id="UP001427805">
    <property type="component" value="Unassembled WGS sequence"/>
</dbReference>
<keyword evidence="1" id="KW-0472">Membrane</keyword>
<keyword evidence="3" id="KW-1185">Reference proteome</keyword>
<keyword evidence="1" id="KW-1133">Transmembrane helix</keyword>
<feature type="transmembrane region" description="Helical" evidence="1">
    <location>
        <begin position="6"/>
        <end position="25"/>
    </location>
</feature>